<reference evidence="3 4" key="1">
    <citation type="submission" date="2020-08" db="EMBL/GenBank/DDBJ databases">
        <title>Genomic Encyclopedia of Type Strains, Phase III (KMG-III): the genomes of soil and plant-associated and newly described type strains.</title>
        <authorList>
            <person name="Whitman W."/>
        </authorList>
    </citation>
    <scope>NUCLEOTIDE SEQUENCE [LARGE SCALE GENOMIC DNA]</scope>
    <source>
        <strain evidence="3 4">CECT 8799</strain>
    </source>
</reference>
<dbReference type="GO" id="GO:0008643">
    <property type="term" value="P:carbohydrate transport"/>
    <property type="evidence" value="ECO:0007669"/>
    <property type="project" value="InterPro"/>
</dbReference>
<dbReference type="EMBL" id="JACHWZ010000004">
    <property type="protein sequence ID" value="MBB3060202.1"/>
    <property type="molecule type" value="Genomic_DNA"/>
</dbReference>
<organism evidence="3 4">
    <name type="scientific">Microbulbifer rhizosphaerae</name>
    <dbReference type="NCBI Taxonomy" id="1562603"/>
    <lineage>
        <taxon>Bacteria</taxon>
        <taxon>Pseudomonadati</taxon>
        <taxon>Pseudomonadota</taxon>
        <taxon>Gammaproteobacteria</taxon>
        <taxon>Cellvibrionales</taxon>
        <taxon>Microbulbiferaceae</taxon>
        <taxon>Microbulbifer</taxon>
    </lineage>
</organism>
<accession>A0A7W4WAK3</accession>
<gene>
    <name evidence="3" type="ORF">FHS09_001017</name>
</gene>
<comment type="similarity">
    <text evidence="1 2">Belongs to the OprB family.</text>
</comment>
<dbReference type="InterPro" id="IPR052932">
    <property type="entry name" value="OprB_Porin"/>
</dbReference>
<proteinExistence type="inferred from homology"/>
<evidence type="ECO:0000313" key="3">
    <source>
        <dbReference type="EMBL" id="MBB3060202.1"/>
    </source>
</evidence>
<protein>
    <submittedName>
        <fullName evidence="3">Porin</fullName>
    </submittedName>
</protein>
<dbReference type="AlphaFoldDB" id="A0A7W4WAK3"/>
<evidence type="ECO:0000313" key="4">
    <source>
        <dbReference type="Proteomes" id="UP000535937"/>
    </source>
</evidence>
<dbReference type="GO" id="GO:0015288">
    <property type="term" value="F:porin activity"/>
    <property type="evidence" value="ECO:0007669"/>
    <property type="project" value="InterPro"/>
</dbReference>
<evidence type="ECO:0000256" key="2">
    <source>
        <dbReference type="RuleBase" id="RU363072"/>
    </source>
</evidence>
<name>A0A7W4WAK3_9GAMM</name>
<dbReference type="PANTHER" id="PTHR37944:SF1">
    <property type="entry name" value="PORIN B"/>
    <property type="match status" value="1"/>
</dbReference>
<dbReference type="Gene3D" id="2.40.160.180">
    <property type="entry name" value="Carbohydrate-selective porin OprB"/>
    <property type="match status" value="1"/>
</dbReference>
<dbReference type="Pfam" id="PF04966">
    <property type="entry name" value="OprB"/>
    <property type="match status" value="1"/>
</dbReference>
<sequence>MTDRIGEGGVFSSYTPIMKKIAICSSFASFFAVSPLFASDDVSTPYFDRLTGFWDGRRTELSEQGFEFFAYYNAIIASNVAGGIRSETNYAGDIFTGINLDLEKYFGWKDTVFTLSAVNKHGSDITPSVGSQYSVMQVVGGQTTFLYNVTLEKGFADDDILVKFGRMTAGDDFVGSPFYTYSLNNAVNGQIRAVGFDGVMTAYPFAVWGGRVKAKLAEEHTLQVGLFQLTDDMFDPDKHGLDFGFSSDDGVSIFLQYDWTPKLKGRPARFFGGLNQNIGFDMDKFNSPDTLDRFTRFYGGADYQFCSEAPGSEEGLYLFATLAYTSKEEVAIIPVQSSLGVHYKGLFAERPDDRTVFFVTYGQFSDDYSDEQVAAGGSAVDYEMVFELGHRVQVAPYAYIQPDIQFIKNPGGTGKIADATVLGVQFGVNF</sequence>
<dbReference type="PANTHER" id="PTHR37944">
    <property type="entry name" value="PORIN B"/>
    <property type="match status" value="1"/>
</dbReference>
<dbReference type="RefSeq" id="WP_183457374.1">
    <property type="nucleotide sequence ID" value="NZ_JACHWZ010000004.1"/>
</dbReference>
<dbReference type="Proteomes" id="UP000535937">
    <property type="component" value="Unassembled WGS sequence"/>
</dbReference>
<keyword evidence="4" id="KW-1185">Reference proteome</keyword>
<dbReference type="GO" id="GO:0016020">
    <property type="term" value="C:membrane"/>
    <property type="evidence" value="ECO:0007669"/>
    <property type="project" value="InterPro"/>
</dbReference>
<dbReference type="InterPro" id="IPR038673">
    <property type="entry name" value="OprB_sf"/>
</dbReference>
<comment type="caution">
    <text evidence="3">The sequence shown here is derived from an EMBL/GenBank/DDBJ whole genome shotgun (WGS) entry which is preliminary data.</text>
</comment>
<evidence type="ECO:0000256" key="1">
    <source>
        <dbReference type="ARBA" id="ARBA00008769"/>
    </source>
</evidence>
<dbReference type="InterPro" id="IPR007049">
    <property type="entry name" value="Carb-sel_porin_OprB"/>
</dbReference>